<sequence>MPRLPCLLIACLIAAAPPARADDTRLWDVYAQQLKGVKYVSLSHVIAPDIPVWHGFGPSTFEPARDPADGHAYTYAKDGFEATRYTLATDQLGTQLDPPAHWAPEYPSIDELPASYTLRPLVVISIVEQVKRDPGYALSVADIETFERRHGRIPEGAVVFVRSDWSRSWPDPALAKLERFPGVSLPALKFLHEQRHILLHGHEPLDTDDSPKLEGEAWLMHHGYAQAEGVAHLDQVPEVGALVAIGFPRFKGGTGGYASFTAICPPDWPHGVAADPRRDAPLPRSDKPLHWETAKGVRVRWGALASFTPVPKNPPSPTQAAP</sequence>
<dbReference type="PANTHER" id="PTHR43564">
    <property type="entry name" value="KYNURENINE FORMAMIDASE-LIKE PROTEIN"/>
    <property type="match status" value="1"/>
</dbReference>
<keyword evidence="1" id="KW-0732">Signal</keyword>
<organism evidence="2 3">
    <name type="scientific">Pseudoxanthomonas winnipegensis</name>
    <dbReference type="NCBI Taxonomy" id="2480810"/>
    <lineage>
        <taxon>Bacteria</taxon>
        <taxon>Pseudomonadati</taxon>
        <taxon>Pseudomonadota</taxon>
        <taxon>Gammaproteobacteria</taxon>
        <taxon>Lysobacterales</taxon>
        <taxon>Lysobacteraceae</taxon>
        <taxon>Pseudoxanthomonas</taxon>
    </lineage>
</organism>
<dbReference type="EMBL" id="SHME01000010">
    <property type="protein sequence ID" value="TAA16183.1"/>
    <property type="molecule type" value="Genomic_DNA"/>
</dbReference>
<dbReference type="InterPro" id="IPR007325">
    <property type="entry name" value="KFase/CYL"/>
</dbReference>
<dbReference type="Proteomes" id="UP000293089">
    <property type="component" value="Unassembled WGS sequence"/>
</dbReference>
<accession>A0ABY1W8V2</accession>
<dbReference type="Gene3D" id="3.50.30.50">
    <property type="entry name" value="Putative cyclase"/>
    <property type="match status" value="1"/>
</dbReference>
<feature type="signal peptide" evidence="1">
    <location>
        <begin position="1"/>
        <end position="21"/>
    </location>
</feature>
<keyword evidence="3" id="KW-1185">Reference proteome</keyword>
<dbReference type="PANTHER" id="PTHR43564:SF2">
    <property type="entry name" value="BLR6059 PROTEIN"/>
    <property type="match status" value="1"/>
</dbReference>
<feature type="chain" id="PRO_5046720898" evidence="1">
    <location>
        <begin position="22"/>
        <end position="322"/>
    </location>
</feature>
<reference evidence="2 3" key="1">
    <citation type="submission" date="2019-02" db="EMBL/GenBank/DDBJ databases">
        <title>WGS of Pseudoxanthomonas species novum from clinical isolates.</title>
        <authorList>
            <person name="Bernier A.-M."/>
            <person name="Bernard K."/>
            <person name="Vachon A."/>
        </authorList>
    </citation>
    <scope>NUCLEOTIDE SEQUENCE [LARGE SCALE GENOMIC DNA]</scope>
    <source>
        <strain evidence="3">NML 170316</strain>
    </source>
</reference>
<dbReference type="Pfam" id="PF04199">
    <property type="entry name" value="Cyclase"/>
    <property type="match status" value="1"/>
</dbReference>
<comment type="caution">
    <text evidence="2">The sequence shown here is derived from an EMBL/GenBank/DDBJ whole genome shotgun (WGS) entry which is preliminary data.</text>
</comment>
<proteinExistence type="predicted"/>
<protein>
    <submittedName>
        <fullName evidence="2">Cyclase family protein</fullName>
    </submittedName>
</protein>
<evidence type="ECO:0000313" key="2">
    <source>
        <dbReference type="EMBL" id="TAA16183.1"/>
    </source>
</evidence>
<evidence type="ECO:0000256" key="1">
    <source>
        <dbReference type="SAM" id="SignalP"/>
    </source>
</evidence>
<evidence type="ECO:0000313" key="3">
    <source>
        <dbReference type="Proteomes" id="UP000293089"/>
    </source>
</evidence>
<name>A0ABY1W8V2_9GAMM</name>
<dbReference type="InterPro" id="IPR037175">
    <property type="entry name" value="KFase_sf"/>
</dbReference>
<dbReference type="RefSeq" id="WP_130532401.1">
    <property type="nucleotide sequence ID" value="NZ_SHMD01000011.1"/>
</dbReference>
<gene>
    <name evidence="2" type="ORF">EA658_20590</name>
</gene>
<dbReference type="SUPFAM" id="SSF102198">
    <property type="entry name" value="Putative cyclase"/>
    <property type="match status" value="1"/>
</dbReference>